<evidence type="ECO:0000256" key="4">
    <source>
        <dbReference type="ARBA" id="ARBA00023180"/>
    </source>
</evidence>
<keyword evidence="2" id="KW-0732">Signal</keyword>
<feature type="compositionally biased region" description="Pro residues" evidence="5">
    <location>
        <begin position="131"/>
        <end position="142"/>
    </location>
</feature>
<organism evidence="6 7">
    <name type="scientific">Aegilops tauschii subsp. strangulata</name>
    <name type="common">Goatgrass</name>
    <dbReference type="NCBI Taxonomy" id="200361"/>
    <lineage>
        <taxon>Eukaryota</taxon>
        <taxon>Viridiplantae</taxon>
        <taxon>Streptophyta</taxon>
        <taxon>Embryophyta</taxon>
        <taxon>Tracheophyta</taxon>
        <taxon>Spermatophyta</taxon>
        <taxon>Magnoliopsida</taxon>
        <taxon>Liliopsida</taxon>
        <taxon>Poales</taxon>
        <taxon>Poaceae</taxon>
        <taxon>BOP clade</taxon>
        <taxon>Pooideae</taxon>
        <taxon>Triticodae</taxon>
        <taxon>Triticeae</taxon>
        <taxon>Triticinae</taxon>
        <taxon>Aegilops</taxon>
    </lineage>
</organism>
<evidence type="ECO:0000256" key="5">
    <source>
        <dbReference type="SAM" id="MobiDB-lite"/>
    </source>
</evidence>
<reference evidence="6" key="4">
    <citation type="submission" date="2019-03" db="UniProtKB">
        <authorList>
            <consortium name="EnsemblPlants"/>
        </authorList>
    </citation>
    <scope>IDENTIFICATION</scope>
</reference>
<dbReference type="SUPFAM" id="SSF52266">
    <property type="entry name" value="SGNH hydrolase"/>
    <property type="match status" value="1"/>
</dbReference>
<reference evidence="7" key="1">
    <citation type="journal article" date="2014" name="Science">
        <title>Ancient hybridizations among the ancestral genomes of bread wheat.</title>
        <authorList>
            <consortium name="International Wheat Genome Sequencing Consortium,"/>
            <person name="Marcussen T."/>
            <person name="Sandve S.R."/>
            <person name="Heier L."/>
            <person name="Spannagl M."/>
            <person name="Pfeifer M."/>
            <person name="Jakobsen K.S."/>
            <person name="Wulff B.B."/>
            <person name="Steuernagel B."/>
            <person name="Mayer K.F."/>
            <person name="Olsen O.A."/>
        </authorList>
    </citation>
    <scope>NUCLEOTIDE SEQUENCE [LARGE SCALE GENOMIC DNA]</scope>
    <source>
        <strain evidence="7">cv. AL8/78</strain>
    </source>
</reference>
<dbReference type="InterPro" id="IPR035669">
    <property type="entry name" value="SGNH_plant_lipase-like"/>
</dbReference>
<dbReference type="GO" id="GO:0016788">
    <property type="term" value="F:hydrolase activity, acting on ester bonds"/>
    <property type="evidence" value="ECO:0007669"/>
    <property type="project" value="InterPro"/>
</dbReference>
<name>A0A453FAH8_AEGTS</name>
<reference evidence="6" key="3">
    <citation type="journal article" date="2017" name="Nature">
        <title>Genome sequence of the progenitor of the wheat D genome Aegilops tauschii.</title>
        <authorList>
            <person name="Luo M.C."/>
            <person name="Gu Y.Q."/>
            <person name="Puiu D."/>
            <person name="Wang H."/>
            <person name="Twardziok S.O."/>
            <person name="Deal K.R."/>
            <person name="Huo N."/>
            <person name="Zhu T."/>
            <person name="Wang L."/>
            <person name="Wang Y."/>
            <person name="McGuire P.E."/>
            <person name="Liu S."/>
            <person name="Long H."/>
            <person name="Ramasamy R.K."/>
            <person name="Rodriguez J.C."/>
            <person name="Van S.L."/>
            <person name="Yuan L."/>
            <person name="Wang Z."/>
            <person name="Xia Z."/>
            <person name="Xiao L."/>
            <person name="Anderson O.D."/>
            <person name="Ouyang S."/>
            <person name="Liang Y."/>
            <person name="Zimin A.V."/>
            <person name="Pertea G."/>
            <person name="Qi P."/>
            <person name="Bennetzen J.L."/>
            <person name="Dai X."/>
            <person name="Dawson M.W."/>
            <person name="Muller H.G."/>
            <person name="Kugler K."/>
            <person name="Rivarola-Duarte L."/>
            <person name="Spannagl M."/>
            <person name="Mayer K.F.X."/>
            <person name="Lu F.H."/>
            <person name="Bevan M.W."/>
            <person name="Leroy P."/>
            <person name="Li P."/>
            <person name="You F.M."/>
            <person name="Sun Q."/>
            <person name="Liu Z."/>
            <person name="Lyons E."/>
            <person name="Wicker T."/>
            <person name="Salzberg S.L."/>
            <person name="Devos K.M."/>
            <person name="Dvorak J."/>
        </authorList>
    </citation>
    <scope>NUCLEOTIDE SEQUENCE [LARGE SCALE GENOMIC DNA]</scope>
    <source>
        <strain evidence="6">cv. AL8/78</strain>
    </source>
</reference>
<dbReference type="AlphaFoldDB" id="A0A453FAH8"/>
<protein>
    <recommendedName>
        <fullName evidence="8">SGNH hydrolase-type esterase domain-containing protein</fullName>
    </recommendedName>
</protein>
<dbReference type="PANTHER" id="PTHR22835">
    <property type="entry name" value="ZINC FINGER FYVE DOMAIN CONTAINING PROTEIN"/>
    <property type="match status" value="1"/>
</dbReference>
<reference evidence="7" key="2">
    <citation type="journal article" date="2017" name="Nat. Plants">
        <title>The Aegilops tauschii genome reveals multiple impacts of transposons.</title>
        <authorList>
            <person name="Zhao G."/>
            <person name="Zou C."/>
            <person name="Li K."/>
            <person name="Wang K."/>
            <person name="Li T."/>
            <person name="Gao L."/>
            <person name="Zhang X."/>
            <person name="Wang H."/>
            <person name="Yang Z."/>
            <person name="Liu X."/>
            <person name="Jiang W."/>
            <person name="Mao L."/>
            <person name="Kong X."/>
            <person name="Jiao Y."/>
            <person name="Jia J."/>
        </authorList>
    </citation>
    <scope>NUCLEOTIDE SEQUENCE [LARGE SCALE GENOMIC DNA]</scope>
    <source>
        <strain evidence="7">cv. AL8/78</strain>
    </source>
</reference>
<sequence>VCMGVDFFSDPMLCHRASRAVEKSIIHLTKYSVPNPARFVFDPFGATSFHFSFSLSERERERNTIGSWLVGDGALSFSCWCGFKIRQPGKAPHEQPPPAGQATPAGSTASLLSSPTNSDDRASGSTHLPRLPSPASLPPLLSPAPRGTDRPTHTHARGAAGMGRREALAVLLAVVVLAAAAGEAGAAKGKAKGKYRALFNFGDSLADAGNLIANGVPDILATARLPYGQTYFGKPTGRCSDGRLVIDHLAQEFGLPLLPPSKANRSDLSHGANFAITGATALDTPYFEARGLGAVVWNSGALMTQIQWFRDLKPFFCNGTKEECKEFYANSLFVVGEFGGNDYNAPLFAGKGLTEAYKFMPDVIQGISDGVEELIAEGAVDLIVPGVMPTGCFPVYLNMLDMPAHEYGARSGCIRQYNTFSWVHNAHLKRALEKLRPKHPNVRIIYGDYYTPVVQFMLQPEKFGFYKQLPRACCGAPGSVAKAAYNFNVTAKCGEPGATACADPTTHWSWDGIHLTEAAYGHIARGWLYGPFADQPIVQSS</sequence>
<reference evidence="6" key="5">
    <citation type="journal article" date="2021" name="G3 (Bethesda)">
        <title>Aegilops tauschii genome assembly Aet v5.0 features greater sequence contiguity and improved annotation.</title>
        <authorList>
            <person name="Wang L."/>
            <person name="Zhu T."/>
            <person name="Rodriguez J.C."/>
            <person name="Deal K.R."/>
            <person name="Dubcovsky J."/>
            <person name="McGuire P.E."/>
            <person name="Lux T."/>
            <person name="Spannagl M."/>
            <person name="Mayer K.F.X."/>
            <person name="Baldrich P."/>
            <person name="Meyers B.C."/>
            <person name="Huo N."/>
            <person name="Gu Y.Q."/>
            <person name="Zhou H."/>
            <person name="Devos K.M."/>
            <person name="Bennetzen J.L."/>
            <person name="Unver T."/>
            <person name="Budak H."/>
            <person name="Gulick P.J."/>
            <person name="Galiba G."/>
            <person name="Kalapos B."/>
            <person name="Nelson D.R."/>
            <person name="Li P."/>
            <person name="You F.M."/>
            <person name="Luo M.C."/>
            <person name="Dvorak J."/>
        </authorList>
    </citation>
    <scope>NUCLEOTIDE SEQUENCE [LARGE SCALE GENOMIC DNA]</scope>
    <source>
        <strain evidence="6">cv. AL8/78</strain>
    </source>
</reference>
<dbReference type="Pfam" id="PF00657">
    <property type="entry name" value="Lipase_GDSL"/>
    <property type="match status" value="1"/>
</dbReference>
<evidence type="ECO:0008006" key="8">
    <source>
        <dbReference type="Google" id="ProtNLM"/>
    </source>
</evidence>
<accession>A0A453FAH8</accession>
<evidence type="ECO:0000313" key="7">
    <source>
        <dbReference type="Proteomes" id="UP000015105"/>
    </source>
</evidence>
<dbReference type="STRING" id="200361.A0A453FAH8"/>
<dbReference type="Gene3D" id="3.40.50.1110">
    <property type="entry name" value="SGNH hydrolase"/>
    <property type="match status" value="1"/>
</dbReference>
<dbReference type="EnsemblPlants" id="AET3Gv20626300.1">
    <property type="protein sequence ID" value="AET3Gv20626300.1"/>
    <property type="gene ID" value="AET3Gv20626300"/>
</dbReference>
<proteinExistence type="inferred from homology"/>
<evidence type="ECO:0000256" key="2">
    <source>
        <dbReference type="ARBA" id="ARBA00022729"/>
    </source>
</evidence>
<keyword evidence="7" id="KW-1185">Reference proteome</keyword>
<dbReference type="Gramene" id="AET3Gv20626300.1">
    <property type="protein sequence ID" value="AET3Gv20626300.1"/>
    <property type="gene ID" value="AET3Gv20626300"/>
</dbReference>
<evidence type="ECO:0000313" key="6">
    <source>
        <dbReference type="EnsemblPlants" id="AET3Gv20626300.1"/>
    </source>
</evidence>
<dbReference type="CDD" id="cd01837">
    <property type="entry name" value="SGNH_plant_lipase_like"/>
    <property type="match status" value="1"/>
</dbReference>
<evidence type="ECO:0000256" key="3">
    <source>
        <dbReference type="ARBA" id="ARBA00022801"/>
    </source>
</evidence>
<dbReference type="Proteomes" id="UP000015105">
    <property type="component" value="Chromosome 3D"/>
</dbReference>
<keyword evidence="4" id="KW-0325">Glycoprotein</keyword>
<dbReference type="InterPro" id="IPR001087">
    <property type="entry name" value="GDSL"/>
</dbReference>
<feature type="compositionally biased region" description="Low complexity" evidence="5">
    <location>
        <begin position="100"/>
        <end position="110"/>
    </location>
</feature>
<keyword evidence="3" id="KW-0378">Hydrolase</keyword>
<evidence type="ECO:0000256" key="1">
    <source>
        <dbReference type="ARBA" id="ARBA00008668"/>
    </source>
</evidence>
<comment type="similarity">
    <text evidence="1">Belongs to the 'GDSL' lipolytic enzyme family.</text>
</comment>
<feature type="region of interest" description="Disordered" evidence="5">
    <location>
        <begin position="89"/>
        <end position="160"/>
    </location>
</feature>
<dbReference type="InterPro" id="IPR036514">
    <property type="entry name" value="SGNH_hydro_sf"/>
</dbReference>
<dbReference type="PANTHER" id="PTHR22835:SF213">
    <property type="entry name" value="ESTERASE"/>
    <property type="match status" value="1"/>
</dbReference>